<evidence type="ECO:0000256" key="4">
    <source>
        <dbReference type="ARBA" id="ARBA00022763"/>
    </source>
</evidence>
<feature type="binding site" evidence="15">
    <location>
        <begin position="15"/>
        <end position="22"/>
    </location>
    <ligand>
        <name>ATP</name>
        <dbReference type="ChEBI" id="CHEBI:30616"/>
    </ligand>
</feature>
<dbReference type="Gene3D" id="1.10.486.10">
    <property type="entry name" value="PCRA, domain 4"/>
    <property type="match status" value="1"/>
</dbReference>
<comment type="catalytic activity">
    <reaction evidence="12">
        <text>Couples ATP hydrolysis with the unwinding of duplex DNA by translocating in the 3'-5' direction.</text>
        <dbReference type="EC" id="5.6.2.4"/>
    </reaction>
</comment>
<evidence type="ECO:0000256" key="7">
    <source>
        <dbReference type="ARBA" id="ARBA00022839"/>
    </source>
</evidence>
<evidence type="ECO:0000256" key="3">
    <source>
        <dbReference type="ARBA" id="ARBA00022741"/>
    </source>
</evidence>
<dbReference type="Gene3D" id="1.10.10.160">
    <property type="match status" value="1"/>
</dbReference>
<keyword evidence="9" id="KW-0238">DNA-binding</keyword>
<organism evidence="17 18">
    <name type="scientific">Candidatus Mancarchaeum acidiphilum</name>
    <dbReference type="NCBI Taxonomy" id="1920749"/>
    <lineage>
        <taxon>Archaea</taxon>
        <taxon>Candidatus Micrarchaeota</taxon>
        <taxon>Candidatus Mancarchaeum</taxon>
    </lineage>
</organism>
<name>A0A218NN07_9ARCH</name>
<dbReference type="EMBL" id="CP019964">
    <property type="protein sequence ID" value="ASI13847.1"/>
    <property type="molecule type" value="Genomic_DNA"/>
</dbReference>
<evidence type="ECO:0000256" key="10">
    <source>
        <dbReference type="ARBA" id="ARBA00023204"/>
    </source>
</evidence>
<dbReference type="EC" id="5.6.2.4" evidence="13"/>
<dbReference type="Proteomes" id="UP000197679">
    <property type="component" value="Chromosome"/>
</dbReference>
<evidence type="ECO:0000256" key="9">
    <source>
        <dbReference type="ARBA" id="ARBA00023125"/>
    </source>
</evidence>
<dbReference type="Pfam" id="PF13361">
    <property type="entry name" value="UvrD_C"/>
    <property type="match status" value="2"/>
</dbReference>
<keyword evidence="2" id="KW-0540">Nuclease</keyword>
<dbReference type="PANTHER" id="PTHR11070">
    <property type="entry name" value="UVRD / RECB / PCRA DNA HELICASE FAMILY MEMBER"/>
    <property type="match status" value="1"/>
</dbReference>
<reference evidence="17 18" key="1">
    <citation type="journal article" date="2017" name="Nat. Commun.">
        <title>'ARMAN' archaea depend on association with euryarchaeal host in culture and in situ.</title>
        <authorList>
            <person name="Golyshina O."/>
            <person name="Toshchakov S."/>
            <person name="Makarova K."/>
            <person name="Gavrilov S."/>
            <person name="Korzhenkov A."/>
            <person name="La Cono V."/>
            <person name="Arcadi E."/>
            <person name="Nechitaylo T."/>
            <person name="Ferrer M."/>
            <person name="Kublanov I."/>
            <person name="Wolf Y."/>
            <person name="Yakimov M."/>
            <person name="Golyshin P."/>
            <person name="Slesarev A."/>
            <person name="Kozyavkin S."/>
        </authorList>
    </citation>
    <scope>NUCLEOTIDE SEQUENCE [LARGE SCALE GENOMIC DNA]</scope>
    <source>
        <strain evidence="17 18">Mia14</strain>
    </source>
</reference>
<keyword evidence="7" id="KW-0269">Exonuclease</keyword>
<keyword evidence="8 15" id="KW-0067">ATP-binding</keyword>
<dbReference type="KEGG" id="marh:Mia14_0534"/>
<gene>
    <name evidence="17" type="ORF">Mia14_0534</name>
</gene>
<dbReference type="InterPro" id="IPR014017">
    <property type="entry name" value="DNA_helicase_UvrD-like_C"/>
</dbReference>
<dbReference type="GO" id="GO:0005524">
    <property type="term" value="F:ATP binding"/>
    <property type="evidence" value="ECO:0007669"/>
    <property type="project" value="UniProtKB-UniRule"/>
</dbReference>
<accession>A0A218NN07</accession>
<evidence type="ECO:0000256" key="2">
    <source>
        <dbReference type="ARBA" id="ARBA00022722"/>
    </source>
</evidence>
<dbReference type="GeneID" id="33314091"/>
<keyword evidence="11" id="KW-0413">Isomerase</keyword>
<dbReference type="GO" id="GO:0043138">
    <property type="term" value="F:3'-5' DNA helicase activity"/>
    <property type="evidence" value="ECO:0007669"/>
    <property type="project" value="UniProtKB-EC"/>
</dbReference>
<dbReference type="AlphaFoldDB" id="A0A218NN07"/>
<dbReference type="GO" id="GO:0004527">
    <property type="term" value="F:exonuclease activity"/>
    <property type="evidence" value="ECO:0007669"/>
    <property type="project" value="UniProtKB-KW"/>
</dbReference>
<keyword evidence="4" id="KW-0227">DNA damage</keyword>
<proteinExistence type="inferred from homology"/>
<comment type="similarity">
    <text evidence="1">Belongs to the helicase family. UvrD subfamily.</text>
</comment>
<dbReference type="GO" id="GO:0003677">
    <property type="term" value="F:DNA binding"/>
    <property type="evidence" value="ECO:0007669"/>
    <property type="project" value="UniProtKB-KW"/>
</dbReference>
<sequence length="899" mass="102010">MDNKVSNLNGTIVIASPGTGKTTRLANKVIELLIGGVQSKDILCITFTEKAAAEMQSKIFKMSKDKGIDQSRIADLKISTFHSYALDYLQEIGNSYQLVSNNIMRYSIYKSFEANKAFNYSKDHIISTLMPNTENAIRYMKSFGITPEKIDMDKARENIREIYNDSRIQSVTLEEVEKFLDYFVSAFKDYESSKKEGFIDYNDMLLKFIEHYDRNARHYKWVLVDELQDVNEMEANIAVMSGDSLFLVGDRKQSIFGFQGGSIGNFNHFSKSGLQLEHLSKNYRSKDRIVEYAKNAFINNIKSREEVDSYIEELKDFSSSEEGGKVRMVNSQKSFGPAVKVLKELGDELNDTAIITRTNGQLLAVSRLLDSEGIKYKTTASNSTSEAAKAEIVNYLKGFFYEDTEYIINALNTAFAGLPTYKAIAISKECSTIKEIKSRAPKFFELRESCSGRIGLNRLFQDVIFPISAQIGMDYFITARTVLNSINEFYELIGYNNDPKELFDYISITQEDYQPPTTDEGVTLTTVHKAKGLEFKNVIYIPKQSERNNLSFIDVVTLAVIKATIGIEVRDELSDEESRVDFVAITRAKDLLYIVADAKFLNSHKVDGISEEIDIKDDIMPEPEHRKYDEAYSMFVNKDYEGAMKALSYKEPWAYNEVKDYFSRINAISFSTIDKFDKPADFLKYVILGINYGNVSLSKGLGVHQIAESMFHGNVDEASMDEEEKPYFDNLKAARAELTKTTGAEQVAAEESIAVPLNSLLSSAPDEMSFHGKIDAVYADENGRYILIDYKTDKTEDYNTAHRKQLEVYRKLYSLKHNVQLDKISSKVMYLGLKGKINTGKMEYDIVDTGNSKTLLNNFLKKTNDFLECKKDPGKFVDIVKKAAEGESDLLLERIIDSM</sequence>
<evidence type="ECO:0000313" key="18">
    <source>
        <dbReference type="Proteomes" id="UP000197679"/>
    </source>
</evidence>
<evidence type="ECO:0000256" key="1">
    <source>
        <dbReference type="ARBA" id="ARBA00009922"/>
    </source>
</evidence>
<dbReference type="SUPFAM" id="SSF52980">
    <property type="entry name" value="Restriction endonuclease-like"/>
    <property type="match status" value="1"/>
</dbReference>
<evidence type="ECO:0000256" key="15">
    <source>
        <dbReference type="PROSITE-ProRule" id="PRU00560"/>
    </source>
</evidence>
<keyword evidence="6 15" id="KW-0347">Helicase</keyword>
<dbReference type="Gene3D" id="3.40.50.300">
    <property type="entry name" value="P-loop containing nucleotide triphosphate hydrolases"/>
    <property type="match status" value="2"/>
</dbReference>
<dbReference type="InterPro" id="IPR000212">
    <property type="entry name" value="DNA_helicase_UvrD/REP"/>
</dbReference>
<evidence type="ECO:0000256" key="12">
    <source>
        <dbReference type="ARBA" id="ARBA00034617"/>
    </source>
</evidence>
<evidence type="ECO:0000256" key="8">
    <source>
        <dbReference type="ARBA" id="ARBA00022840"/>
    </source>
</evidence>
<dbReference type="Gene3D" id="3.90.320.10">
    <property type="match status" value="1"/>
</dbReference>
<keyword evidence="18" id="KW-1185">Reference proteome</keyword>
<evidence type="ECO:0000259" key="16">
    <source>
        <dbReference type="PROSITE" id="PS51198"/>
    </source>
</evidence>
<evidence type="ECO:0000256" key="11">
    <source>
        <dbReference type="ARBA" id="ARBA00023235"/>
    </source>
</evidence>
<evidence type="ECO:0000256" key="14">
    <source>
        <dbReference type="ARBA" id="ARBA00048988"/>
    </source>
</evidence>
<dbReference type="Pfam" id="PF00580">
    <property type="entry name" value="UvrD-helicase"/>
    <property type="match status" value="1"/>
</dbReference>
<keyword evidence="5 15" id="KW-0378">Hydrolase</keyword>
<dbReference type="SUPFAM" id="SSF52540">
    <property type="entry name" value="P-loop containing nucleoside triphosphate hydrolases"/>
    <property type="match status" value="1"/>
</dbReference>
<dbReference type="InterPro" id="IPR011335">
    <property type="entry name" value="Restrct_endonuc-II-like"/>
</dbReference>
<comment type="catalytic activity">
    <reaction evidence="14">
        <text>ATP + H2O = ADP + phosphate + H(+)</text>
        <dbReference type="Rhea" id="RHEA:13065"/>
        <dbReference type="ChEBI" id="CHEBI:15377"/>
        <dbReference type="ChEBI" id="CHEBI:15378"/>
        <dbReference type="ChEBI" id="CHEBI:30616"/>
        <dbReference type="ChEBI" id="CHEBI:43474"/>
        <dbReference type="ChEBI" id="CHEBI:456216"/>
        <dbReference type="EC" id="5.6.2.4"/>
    </reaction>
</comment>
<feature type="domain" description="UvrD-like helicase ATP-binding" evidence="16">
    <location>
        <begin position="1"/>
        <end position="286"/>
    </location>
</feature>
<protein>
    <recommendedName>
        <fullName evidence="13">DNA 3'-5' helicase</fullName>
        <ecNumber evidence="13">5.6.2.4</ecNumber>
    </recommendedName>
</protein>
<evidence type="ECO:0000256" key="5">
    <source>
        <dbReference type="ARBA" id="ARBA00022801"/>
    </source>
</evidence>
<dbReference type="RefSeq" id="WP_198539368.1">
    <property type="nucleotide sequence ID" value="NZ_CP019964.1"/>
</dbReference>
<dbReference type="GO" id="GO:0000725">
    <property type="term" value="P:recombinational repair"/>
    <property type="evidence" value="ECO:0007669"/>
    <property type="project" value="TreeGrafter"/>
</dbReference>
<evidence type="ECO:0000256" key="13">
    <source>
        <dbReference type="ARBA" id="ARBA00034808"/>
    </source>
</evidence>
<keyword evidence="3 15" id="KW-0547">Nucleotide-binding</keyword>
<dbReference type="PROSITE" id="PS51198">
    <property type="entry name" value="UVRD_HELICASE_ATP_BIND"/>
    <property type="match status" value="1"/>
</dbReference>
<dbReference type="Pfam" id="PF12705">
    <property type="entry name" value="PDDEXK_1"/>
    <property type="match status" value="1"/>
</dbReference>
<dbReference type="InterPro" id="IPR027417">
    <property type="entry name" value="P-loop_NTPase"/>
</dbReference>
<dbReference type="OrthoDB" id="56847at2157"/>
<dbReference type="PANTHER" id="PTHR11070:SF2">
    <property type="entry name" value="ATP-DEPENDENT DNA HELICASE SRS2"/>
    <property type="match status" value="1"/>
</dbReference>
<keyword evidence="10" id="KW-0234">DNA repair</keyword>
<dbReference type="InterPro" id="IPR014016">
    <property type="entry name" value="UvrD-like_ATP-bd"/>
</dbReference>
<evidence type="ECO:0000313" key="17">
    <source>
        <dbReference type="EMBL" id="ASI13847.1"/>
    </source>
</evidence>
<dbReference type="InterPro" id="IPR038726">
    <property type="entry name" value="PDDEXK_AddAB-type"/>
</dbReference>
<dbReference type="InterPro" id="IPR011604">
    <property type="entry name" value="PDDEXK-like_dom_sf"/>
</dbReference>
<evidence type="ECO:0000256" key="6">
    <source>
        <dbReference type="ARBA" id="ARBA00022806"/>
    </source>
</evidence>
<dbReference type="InterPro" id="IPR013986">
    <property type="entry name" value="DExx_box_DNA_helicase_dom_sf"/>
</dbReference>